<dbReference type="AlphaFoldDB" id="A0A178ICN0"/>
<name>A0A178ICN0_9BACT</name>
<protein>
    <submittedName>
        <fullName evidence="1">Uncharacterized protein</fullName>
    </submittedName>
</protein>
<reference evidence="1 2" key="1">
    <citation type="submission" date="2016-01" db="EMBL/GenBank/DDBJ databases">
        <title>High potential of lignocellulose degradation of a new Verrucomicrobia species.</title>
        <authorList>
            <person name="Wang Y."/>
            <person name="Shi Y."/>
            <person name="Qiu Z."/>
            <person name="Liu S."/>
            <person name="Yang H."/>
        </authorList>
    </citation>
    <scope>NUCLEOTIDE SEQUENCE [LARGE SCALE GENOMIC DNA]</scope>
    <source>
        <strain evidence="1 2">TSB47</strain>
    </source>
</reference>
<gene>
    <name evidence="1" type="ORF">AW736_25970</name>
</gene>
<organism evidence="1 2">
    <name type="scientific">Termitidicoccus mucosus</name>
    <dbReference type="NCBI Taxonomy" id="1184151"/>
    <lineage>
        <taxon>Bacteria</taxon>
        <taxon>Pseudomonadati</taxon>
        <taxon>Verrucomicrobiota</taxon>
        <taxon>Opitutia</taxon>
        <taxon>Opitutales</taxon>
        <taxon>Opitutaceae</taxon>
        <taxon>Termitidicoccus</taxon>
    </lineage>
</organism>
<evidence type="ECO:0000313" key="1">
    <source>
        <dbReference type="EMBL" id="OAM86905.1"/>
    </source>
</evidence>
<dbReference type="EMBL" id="LRRQ01000192">
    <property type="protein sequence ID" value="OAM86905.1"/>
    <property type="molecule type" value="Genomic_DNA"/>
</dbReference>
<dbReference type="Proteomes" id="UP000078486">
    <property type="component" value="Unassembled WGS sequence"/>
</dbReference>
<comment type="caution">
    <text evidence="1">The sequence shown here is derived from an EMBL/GenBank/DDBJ whole genome shotgun (WGS) entry which is preliminary data.</text>
</comment>
<evidence type="ECO:0000313" key="2">
    <source>
        <dbReference type="Proteomes" id="UP000078486"/>
    </source>
</evidence>
<sequence length="103" mass="11721">MLGNFHLVFYIASELITFRESVFGCNKRSSARMFPYHLPFISPAHACLQRTQVQPTPASSVVQHLQPVIKRHLKRNVFAQAKLKQTKPENQVTVLIHIGKAQV</sequence>
<proteinExistence type="predicted"/>
<accession>A0A178ICN0</accession>
<keyword evidence="2" id="KW-1185">Reference proteome</keyword>